<proteinExistence type="predicted"/>
<name>A0A080ZDV0_PHYNI</name>
<feature type="disulfide bond" evidence="4">
    <location>
        <begin position="139"/>
        <end position="149"/>
    </location>
</feature>
<dbReference type="Pfam" id="PF07691">
    <property type="entry name" value="PA14"/>
    <property type="match status" value="3"/>
</dbReference>
<dbReference type="PANTHER" id="PTHR38537:SF8">
    <property type="entry name" value="FILAMIN-A"/>
    <property type="match status" value="1"/>
</dbReference>
<keyword evidence="4" id="KW-1015">Disulfide bond</keyword>
<feature type="repeat" description="Filamin" evidence="5">
    <location>
        <begin position="845"/>
        <end position="951"/>
    </location>
</feature>
<dbReference type="Proteomes" id="UP000028582">
    <property type="component" value="Unassembled WGS sequence"/>
</dbReference>
<dbReference type="SUPFAM" id="SSF141072">
    <property type="entry name" value="CalX-like"/>
    <property type="match status" value="1"/>
</dbReference>
<evidence type="ECO:0000313" key="9">
    <source>
        <dbReference type="EMBL" id="ETO64811.1"/>
    </source>
</evidence>
<gene>
    <name evidence="9" type="ORF">F444_17763</name>
</gene>
<evidence type="ECO:0000256" key="4">
    <source>
        <dbReference type="PROSITE-ProRule" id="PRU00076"/>
    </source>
</evidence>
<dbReference type="Gene3D" id="2.60.40.2030">
    <property type="match status" value="1"/>
</dbReference>
<dbReference type="Pfam" id="PF00630">
    <property type="entry name" value="Filamin"/>
    <property type="match status" value="4"/>
</dbReference>
<dbReference type="InterPro" id="IPR038081">
    <property type="entry name" value="CalX-like_sf"/>
</dbReference>
<dbReference type="SUPFAM" id="SSF56988">
    <property type="entry name" value="Anthrax protective antigen"/>
    <property type="match status" value="3"/>
</dbReference>
<dbReference type="Pfam" id="PF03160">
    <property type="entry name" value="Calx-beta"/>
    <property type="match status" value="1"/>
</dbReference>
<dbReference type="InterPro" id="IPR014756">
    <property type="entry name" value="Ig_E-set"/>
</dbReference>
<feature type="chain" id="PRO_5001752929" description="PA14 domain-containing protein" evidence="6">
    <location>
        <begin position="17"/>
        <end position="1937"/>
    </location>
</feature>
<keyword evidence="2" id="KW-0677">Repeat</keyword>
<evidence type="ECO:0000259" key="7">
    <source>
        <dbReference type="PROSITE" id="PS50026"/>
    </source>
</evidence>
<dbReference type="EMBL" id="ANJA01003250">
    <property type="protein sequence ID" value="ETO64811.1"/>
    <property type="molecule type" value="Genomic_DNA"/>
</dbReference>
<dbReference type="PROSITE" id="PS51820">
    <property type="entry name" value="PA14"/>
    <property type="match status" value="3"/>
</dbReference>
<dbReference type="PROSITE" id="PS50194">
    <property type="entry name" value="FILAMIN_REPEAT"/>
    <property type="match status" value="5"/>
</dbReference>
<dbReference type="InterPro" id="IPR044801">
    <property type="entry name" value="Filamin"/>
</dbReference>
<dbReference type="CDD" id="cd00055">
    <property type="entry name" value="EGF_Lam"/>
    <property type="match status" value="1"/>
</dbReference>
<feature type="signal peptide" evidence="6">
    <location>
        <begin position="1"/>
        <end position="16"/>
    </location>
</feature>
<dbReference type="InterPro" id="IPR000742">
    <property type="entry name" value="EGF"/>
</dbReference>
<reference evidence="9 10" key="1">
    <citation type="submission" date="2013-11" db="EMBL/GenBank/DDBJ databases">
        <title>The Genome Sequence of Phytophthora parasitica P1976.</title>
        <authorList>
            <consortium name="The Broad Institute Genomics Platform"/>
            <person name="Russ C."/>
            <person name="Tyler B."/>
            <person name="Panabieres F."/>
            <person name="Shan W."/>
            <person name="Tripathy S."/>
            <person name="Grunwald N."/>
            <person name="Machado M."/>
            <person name="Johnson C.S."/>
            <person name="Walker B."/>
            <person name="Young S."/>
            <person name="Zeng Q."/>
            <person name="Gargeya S."/>
            <person name="Fitzgerald M."/>
            <person name="Haas B."/>
            <person name="Abouelleil A."/>
            <person name="Allen A.W."/>
            <person name="Alvarado L."/>
            <person name="Arachchi H.M."/>
            <person name="Berlin A.M."/>
            <person name="Chapman S.B."/>
            <person name="Gainer-Dewar J."/>
            <person name="Goldberg J."/>
            <person name="Griggs A."/>
            <person name="Gujja S."/>
            <person name="Hansen M."/>
            <person name="Howarth C."/>
            <person name="Imamovic A."/>
            <person name="Ireland A."/>
            <person name="Larimer J."/>
            <person name="McCowan C."/>
            <person name="Murphy C."/>
            <person name="Pearson M."/>
            <person name="Poon T.W."/>
            <person name="Priest M."/>
            <person name="Roberts A."/>
            <person name="Saif S."/>
            <person name="Shea T."/>
            <person name="Sisk P."/>
            <person name="Sykes S."/>
            <person name="Wortman J."/>
            <person name="Nusbaum C."/>
            <person name="Birren B."/>
        </authorList>
    </citation>
    <scope>NUCLEOTIDE SEQUENCE [LARGE SCALE GENOMIC DNA]</scope>
    <source>
        <strain evidence="9 10">P1976</strain>
    </source>
</reference>
<dbReference type="InterPro" id="IPR003644">
    <property type="entry name" value="Calx_beta"/>
</dbReference>
<evidence type="ECO:0008006" key="11">
    <source>
        <dbReference type="Google" id="ProtNLM"/>
    </source>
</evidence>
<evidence type="ECO:0000256" key="5">
    <source>
        <dbReference type="PROSITE-ProRule" id="PRU00087"/>
    </source>
</evidence>
<dbReference type="InterPro" id="IPR002049">
    <property type="entry name" value="LE_dom"/>
</dbReference>
<evidence type="ECO:0000256" key="2">
    <source>
        <dbReference type="ARBA" id="ARBA00022737"/>
    </source>
</evidence>
<dbReference type="PROSITE" id="PS01248">
    <property type="entry name" value="EGF_LAM_1"/>
    <property type="match status" value="1"/>
</dbReference>
<keyword evidence="1 6" id="KW-0732">Signal</keyword>
<dbReference type="GO" id="GO:0007154">
    <property type="term" value="P:cell communication"/>
    <property type="evidence" value="ECO:0007669"/>
    <property type="project" value="InterPro"/>
</dbReference>
<feature type="domain" description="PA14" evidence="8">
    <location>
        <begin position="546"/>
        <end position="700"/>
    </location>
</feature>
<dbReference type="PROSITE" id="PS00022">
    <property type="entry name" value="EGF_1"/>
    <property type="match status" value="1"/>
</dbReference>
<comment type="caution">
    <text evidence="4">Lacks conserved residue(s) required for the propagation of feature annotation.</text>
</comment>
<dbReference type="InterPro" id="IPR013783">
    <property type="entry name" value="Ig-like_fold"/>
</dbReference>
<dbReference type="InterPro" id="IPR017868">
    <property type="entry name" value="Filamin/ABP280_repeat-like"/>
</dbReference>
<dbReference type="GO" id="GO:0030036">
    <property type="term" value="P:actin cytoskeleton organization"/>
    <property type="evidence" value="ECO:0007669"/>
    <property type="project" value="InterPro"/>
</dbReference>
<dbReference type="PANTHER" id="PTHR38537">
    <property type="entry name" value="JITTERBUG, ISOFORM N"/>
    <property type="match status" value="1"/>
</dbReference>
<dbReference type="PROSITE" id="PS50026">
    <property type="entry name" value="EGF_3"/>
    <property type="match status" value="1"/>
</dbReference>
<evidence type="ECO:0000259" key="8">
    <source>
        <dbReference type="PROSITE" id="PS51820"/>
    </source>
</evidence>
<evidence type="ECO:0000313" key="10">
    <source>
        <dbReference type="Proteomes" id="UP000028582"/>
    </source>
</evidence>
<evidence type="ECO:0000256" key="6">
    <source>
        <dbReference type="SAM" id="SignalP"/>
    </source>
</evidence>
<evidence type="ECO:0000256" key="3">
    <source>
        <dbReference type="ARBA" id="ARBA00022837"/>
    </source>
</evidence>
<feature type="disulfide bond" evidence="4">
    <location>
        <begin position="158"/>
        <end position="167"/>
    </location>
</feature>
<feature type="repeat" description="Filamin" evidence="5">
    <location>
        <begin position="1690"/>
        <end position="1775"/>
    </location>
</feature>
<dbReference type="OrthoDB" id="442731at2759"/>
<organism evidence="9 10">
    <name type="scientific">Phytophthora nicotianae P1976</name>
    <dbReference type="NCBI Taxonomy" id="1317066"/>
    <lineage>
        <taxon>Eukaryota</taxon>
        <taxon>Sar</taxon>
        <taxon>Stramenopiles</taxon>
        <taxon>Oomycota</taxon>
        <taxon>Peronosporomycetes</taxon>
        <taxon>Peronosporales</taxon>
        <taxon>Peronosporaceae</taxon>
        <taxon>Phytophthora</taxon>
    </lineage>
</organism>
<sequence length="1937" mass="207357">MASALVALLLLPSAGAFRVINSSTDPLTRTHAVFEPYETGHVGYYGDPSNPSAERLNEGSPYSPDTPRIFFSAPLQQSCPGMVGPGRNGEFYCFSREYGYCDRRSGLCVCNQGYTGLECTACQPGYFKRGGLCLAKKSCPNDCSRGGECDYATGMCICEPTRRGVDCSQRFCAFDEKCVSCTSTVCLQCVEKFYVDPATQKCVSCARYDPRCLSCNHHKCLTCADLQLNSVRRSGARRIDQPLPDDERLREFSQTFVYGSQDPRVFDEAESYTLAPASYSSLPLNESSVTCTQGGNADAGWTCSSFPESHRVCGHRGIFSFVSPLYAIAEAAGSITVTVQRSGGGLGRAVLLYDLEHVTTTPGDVSPTMFYTSSQTLDFAPGIVSLSYKLQVHDDHVLESSKTFRLRLREPFAPTDLLDAAPATLGNQWRTLVTILDDDALRPVANLSFVVNPVTTLLKGGAAGDQMTFKIQSVLGNGAPGVDPSGEAVFLMTSYIEEDDYSTGAAVFRTLRLGKVTKSGGVGISILTCTWMRELAGNFSVAVQLLYPGGLRGEYYGDAWLGESFDSTPTAPAVLARIDRHVNFTWNTGPPFPGAQSHLSVRWSGWLKPLVTGTTMIAVSVVGYARLWVDDVLVIDRWGAGGESDNELPVIRTAAGVNLDNSKLHSLLLEYRAPRQGDVYVRLLWGNVGSAKMEAIPAQQLYSGSHVQGSPFTNVVVTPALTASTALSASTIRNDGTSASPALQIIAGETFAFSVLPCDKYGNRRRSRDQHGTKRDIIAATLTLTNDRSLGGKGTQMEDALVSWDGELDVFRVLTRPQRSGDYSMSVSINSVDLAASPFTVAVVPAQLNAAECVVSGSGIFAGRVAGQATNVLLETRDLYANRIYTGGLTGLKLQASLVTSKVPTVATGQIADNADGTYKFTYIPRKAGSYSVSITWDGVHLHNSPYAITVAHNTPVGWTSSAQGPGIVSAKTNVQTTFQVTTRDLSGNDVLTGGVASALSVVLELPGKNNVSGSTCTDLLNGHYTCAYIAHYVGITRLHVTLANQPIIGSPFLVNVTAGPALGSRCVASGGALVSAVAGERTNFTVSIYDTFGNAKTNAGSESIAVTFTGPGAVATTVNAAVTVKYTGNGVFLVAYTLSVKGSYKISVTVDGVAIISSPFTMYAYPALASPITTSLDLLSPPFPKTQVDPPLVFRAGIPIVARLTTRDIFGNVLETGGNRFQFNDAVRSFLKAPITDEKNGSYLVTLRPKRSMLFPFTPKLMMPGGVNGSYYSASAVPVGTATAESSPDRSLLVLKRRDATLNFDFGEKPPAQVSSAETFSVRWDGFLLPRFSEVYTFEVGVLGIASLRIDSTSVAVQKGVDVLMKVALTAQTFVDLELNFSKPRAIPNATVFLWWSSLSQSREIVPSSQLFTSWRIVNNAPPLDIKPATADPTKFTPEFDTSSLIPESMAVRASVDKSFIFTVVARDSFSNKLSGEDYCTLYVLLPQGLTGNAQPDISTTDLLDGSYKVNLVAHLIGNFSLYIAALPDAKKTNVPPGGDALVTFLAPYNIKGSPFKLQVDPGLPSAVTSTLIGGGFVSTTAGVLTSFVLELRDGSMNRLTAPMVTSYLGQVRIKLRSLSTGTEVSAKVSQMGEGDQNFLSANEILVEYTITLTGLHAVLLSVDGGKSFTQKTVTLRVVPNVATAITSFVSPNGAGVTATGVGLGPQIFTKQDYTYHVTARDAFGNIRDSGGDLLVARIHGPDSSAGNVTDLGNGDYVVTYRVMIPGAYEIETRVAEPQRGLTGYYYIDTGSLQRNLASAMRTVDAVIDFDWSKNVSMRGFPRVVWRGFLRPTFTEEYTLWVKVQSDVGSAAGVYIDGKTIIDGLNTAATSGHVTLVGGRLHAVVVEYHSASLQQDPGYLSLFWQSVRQPSQLIPTQSLIAEASEVLPRTQFVAVN</sequence>
<protein>
    <recommendedName>
        <fullName evidence="11">PA14 domain-containing protein</fullName>
    </recommendedName>
</protein>
<feature type="domain" description="PA14" evidence="8">
    <location>
        <begin position="1263"/>
        <end position="1411"/>
    </location>
</feature>
<dbReference type="SMART" id="SM00557">
    <property type="entry name" value="IG_FLMN"/>
    <property type="match status" value="4"/>
</dbReference>
<dbReference type="SUPFAM" id="SSF81296">
    <property type="entry name" value="E set domains"/>
    <property type="match status" value="4"/>
</dbReference>
<keyword evidence="4" id="KW-0245">EGF-like domain</keyword>
<dbReference type="InterPro" id="IPR001298">
    <property type="entry name" value="Filamin/ABP280_rpt"/>
</dbReference>
<dbReference type="InterPro" id="IPR011658">
    <property type="entry name" value="PA14_dom"/>
</dbReference>
<comment type="caution">
    <text evidence="9">The sequence shown here is derived from an EMBL/GenBank/DDBJ whole genome shotgun (WGS) entry which is preliminary data.</text>
</comment>
<feature type="repeat" description="Filamin" evidence="5">
    <location>
        <begin position="1059"/>
        <end position="1165"/>
    </location>
</feature>
<feature type="repeat" description="Filamin" evidence="5">
    <location>
        <begin position="724"/>
        <end position="843"/>
    </location>
</feature>
<dbReference type="InterPro" id="IPR037524">
    <property type="entry name" value="PA14/GLEYA"/>
</dbReference>
<keyword evidence="3" id="KW-0106">Calcium</keyword>
<dbReference type="GO" id="GO:0051015">
    <property type="term" value="F:actin filament binding"/>
    <property type="evidence" value="ECO:0007669"/>
    <property type="project" value="InterPro"/>
</dbReference>
<feature type="repeat" description="Filamin" evidence="5">
    <location>
        <begin position="963"/>
        <end position="1057"/>
    </location>
</feature>
<dbReference type="Gene3D" id="2.60.40.10">
    <property type="entry name" value="Immunoglobulins"/>
    <property type="match status" value="6"/>
</dbReference>
<dbReference type="SMART" id="SM00758">
    <property type="entry name" value="PA14"/>
    <property type="match status" value="2"/>
</dbReference>
<accession>A0A080ZDV0</accession>
<feature type="domain" description="PA14" evidence="8">
    <location>
        <begin position="1778"/>
        <end position="1919"/>
    </location>
</feature>
<dbReference type="GO" id="GO:0016020">
    <property type="term" value="C:membrane"/>
    <property type="evidence" value="ECO:0007669"/>
    <property type="project" value="InterPro"/>
</dbReference>
<evidence type="ECO:0000256" key="1">
    <source>
        <dbReference type="ARBA" id="ARBA00022729"/>
    </source>
</evidence>
<feature type="domain" description="EGF-like" evidence="7">
    <location>
        <begin position="135"/>
        <end position="168"/>
    </location>
</feature>
<dbReference type="Gene3D" id="3.90.182.10">
    <property type="entry name" value="Toxin - Anthrax Protective Antigen,domain 1"/>
    <property type="match status" value="3"/>
</dbReference>